<dbReference type="EMBL" id="CAADRA010007413">
    <property type="protein sequence ID" value="VFU00982.1"/>
    <property type="molecule type" value="Genomic_DNA"/>
</dbReference>
<feature type="region of interest" description="Disordered" evidence="3">
    <location>
        <begin position="1198"/>
        <end position="1225"/>
    </location>
</feature>
<dbReference type="SMART" id="SM00801">
    <property type="entry name" value="dDENN"/>
    <property type="match status" value="1"/>
</dbReference>
<feature type="coiled-coil region" evidence="2">
    <location>
        <begin position="1161"/>
        <end position="1188"/>
    </location>
</feature>
<feature type="region of interest" description="Disordered" evidence="3">
    <location>
        <begin position="1128"/>
        <end position="1149"/>
    </location>
</feature>
<dbReference type="PRINTS" id="PR00405">
    <property type="entry name" value="REVINTRACTNG"/>
</dbReference>
<dbReference type="InterPro" id="IPR001164">
    <property type="entry name" value="ArfGAP_dom"/>
</dbReference>
<reference evidence="8 9" key="1">
    <citation type="submission" date="2019-03" db="EMBL/GenBank/DDBJ databases">
        <authorList>
            <person name="Gaulin E."/>
            <person name="Dumas B."/>
        </authorList>
    </citation>
    <scope>NUCLEOTIDE SEQUENCE [LARGE SCALE GENOMIC DNA]</scope>
    <source>
        <strain evidence="8">CBS 568.67</strain>
    </source>
</reference>
<dbReference type="InterPro" id="IPR001194">
    <property type="entry name" value="cDENN_dom"/>
</dbReference>
<dbReference type="AlphaFoldDB" id="A0A485LQ38"/>
<dbReference type="EMBL" id="VJMH01007387">
    <property type="protein sequence ID" value="KAF0683636.1"/>
    <property type="molecule type" value="Genomic_DNA"/>
</dbReference>
<dbReference type="CDD" id="cd08204">
    <property type="entry name" value="ArfGap"/>
    <property type="match status" value="1"/>
</dbReference>
<evidence type="ECO:0000259" key="6">
    <source>
        <dbReference type="PROSITE" id="PS50211"/>
    </source>
</evidence>
<dbReference type="SMART" id="SM00800">
    <property type="entry name" value="uDENN"/>
    <property type="match status" value="1"/>
</dbReference>
<dbReference type="InterPro" id="IPR043153">
    <property type="entry name" value="DENN_C"/>
</dbReference>
<keyword evidence="4" id="KW-0812">Transmembrane</keyword>
<evidence type="ECO:0000259" key="5">
    <source>
        <dbReference type="PROSITE" id="PS50115"/>
    </source>
</evidence>
<gene>
    <name evidence="8" type="primary">Aste57867_24342</name>
    <name evidence="7" type="ORF">As57867_024267</name>
    <name evidence="8" type="ORF">ASTE57867_24342</name>
</gene>
<dbReference type="SMART" id="SM00015">
    <property type="entry name" value="IQ"/>
    <property type="match status" value="4"/>
</dbReference>
<keyword evidence="2" id="KW-0175">Coiled coil</keyword>
<dbReference type="SMART" id="SM00105">
    <property type="entry name" value="ArfGap"/>
    <property type="match status" value="1"/>
</dbReference>
<evidence type="ECO:0000256" key="1">
    <source>
        <dbReference type="PROSITE-ProRule" id="PRU00288"/>
    </source>
</evidence>
<dbReference type="InterPro" id="IPR051696">
    <property type="entry name" value="DENN_Domain_GEFs"/>
</dbReference>
<accession>A0A485LQ38</accession>
<dbReference type="PROSITE" id="PS50115">
    <property type="entry name" value="ARFGAP"/>
    <property type="match status" value="1"/>
</dbReference>
<feature type="compositionally biased region" description="Low complexity" evidence="3">
    <location>
        <begin position="561"/>
        <end position="575"/>
    </location>
</feature>
<dbReference type="PROSITE" id="PS50211">
    <property type="entry name" value="DENN"/>
    <property type="match status" value="1"/>
</dbReference>
<dbReference type="PANTHER" id="PTHR12296:SF21">
    <property type="entry name" value="DENN DOMAIN-CONTAINING PROTEIN 3"/>
    <property type="match status" value="1"/>
</dbReference>
<dbReference type="Gene3D" id="1.20.5.190">
    <property type="match status" value="1"/>
</dbReference>
<keyword evidence="1" id="KW-0479">Metal-binding</keyword>
<dbReference type="Gene3D" id="1.10.220.150">
    <property type="entry name" value="Arf GTPase activating protein"/>
    <property type="match status" value="1"/>
</dbReference>
<keyword evidence="4" id="KW-1133">Transmembrane helix</keyword>
<dbReference type="InterPro" id="IPR005113">
    <property type="entry name" value="uDENN_dom"/>
</dbReference>
<evidence type="ECO:0000256" key="4">
    <source>
        <dbReference type="SAM" id="Phobius"/>
    </source>
</evidence>
<dbReference type="Pfam" id="PF01412">
    <property type="entry name" value="ArfGap"/>
    <property type="match status" value="1"/>
</dbReference>
<keyword evidence="9" id="KW-1185">Reference proteome</keyword>
<dbReference type="GO" id="GO:0008270">
    <property type="term" value="F:zinc ion binding"/>
    <property type="evidence" value="ECO:0007669"/>
    <property type="project" value="UniProtKB-KW"/>
</dbReference>
<dbReference type="InterPro" id="IPR037278">
    <property type="entry name" value="ARFGAP/RecO"/>
</dbReference>
<dbReference type="GO" id="GO:0005096">
    <property type="term" value="F:GTPase activator activity"/>
    <property type="evidence" value="ECO:0007669"/>
    <property type="project" value="InterPro"/>
</dbReference>
<dbReference type="PROSITE" id="PS50096">
    <property type="entry name" value="IQ"/>
    <property type="match status" value="3"/>
</dbReference>
<dbReference type="GO" id="GO:0031410">
    <property type="term" value="C:cytoplasmic vesicle"/>
    <property type="evidence" value="ECO:0007669"/>
    <property type="project" value="TreeGrafter"/>
</dbReference>
<evidence type="ECO:0000313" key="8">
    <source>
        <dbReference type="EMBL" id="VFU00982.1"/>
    </source>
</evidence>
<feature type="domain" description="Arf-GAP" evidence="5">
    <location>
        <begin position="6"/>
        <end position="126"/>
    </location>
</feature>
<dbReference type="Pfam" id="PF03455">
    <property type="entry name" value="dDENN"/>
    <property type="match status" value="1"/>
</dbReference>
<organism evidence="8 9">
    <name type="scientific">Aphanomyces stellatus</name>
    <dbReference type="NCBI Taxonomy" id="120398"/>
    <lineage>
        <taxon>Eukaryota</taxon>
        <taxon>Sar</taxon>
        <taxon>Stramenopiles</taxon>
        <taxon>Oomycota</taxon>
        <taxon>Saprolegniomycetes</taxon>
        <taxon>Saprolegniales</taxon>
        <taxon>Verrucalvaceae</taxon>
        <taxon>Aphanomyces</taxon>
    </lineage>
</organism>
<keyword evidence="1" id="KW-0863">Zinc-finger</keyword>
<evidence type="ECO:0000313" key="7">
    <source>
        <dbReference type="EMBL" id="KAF0683636.1"/>
    </source>
</evidence>
<keyword evidence="1" id="KW-0862">Zinc</keyword>
<reference evidence="7" key="2">
    <citation type="submission" date="2019-06" db="EMBL/GenBank/DDBJ databases">
        <title>Genomics analysis of Aphanomyces spp. identifies a new class of oomycete effector associated with host adaptation.</title>
        <authorList>
            <person name="Gaulin E."/>
        </authorList>
    </citation>
    <scope>NUCLEOTIDE SEQUENCE</scope>
    <source>
        <strain evidence="7">CBS 578.67</strain>
    </source>
</reference>
<feature type="transmembrane region" description="Helical" evidence="4">
    <location>
        <begin position="355"/>
        <end position="374"/>
    </location>
</feature>
<keyword evidence="4" id="KW-0472">Membrane</keyword>
<feature type="compositionally biased region" description="Basic residues" evidence="3">
    <location>
        <begin position="1128"/>
        <end position="1139"/>
    </location>
</feature>
<feature type="transmembrane region" description="Helical" evidence="4">
    <location>
        <begin position="381"/>
        <end position="405"/>
    </location>
</feature>
<dbReference type="Gene3D" id="3.30.450.200">
    <property type="match status" value="1"/>
</dbReference>
<dbReference type="Pfam" id="PF02141">
    <property type="entry name" value="DENN"/>
    <property type="match status" value="1"/>
</dbReference>
<evidence type="ECO:0000256" key="3">
    <source>
        <dbReference type="SAM" id="MobiDB-lite"/>
    </source>
</evidence>
<dbReference type="PANTHER" id="PTHR12296">
    <property type="entry name" value="DENN DOMAIN-CONTAINING PROTEIN 4"/>
    <property type="match status" value="1"/>
</dbReference>
<dbReference type="SMART" id="SM00799">
    <property type="entry name" value="DENN"/>
    <property type="match status" value="1"/>
</dbReference>
<dbReference type="Gene3D" id="3.40.50.11500">
    <property type="match status" value="1"/>
</dbReference>
<dbReference type="InterPro" id="IPR000048">
    <property type="entry name" value="IQ_motif_EF-hand-BS"/>
</dbReference>
<dbReference type="Proteomes" id="UP000332933">
    <property type="component" value="Unassembled WGS sequence"/>
</dbReference>
<feature type="region of interest" description="Disordered" evidence="3">
    <location>
        <begin position="556"/>
        <end position="577"/>
    </location>
</feature>
<dbReference type="InterPro" id="IPR037516">
    <property type="entry name" value="Tripartite_DENN"/>
</dbReference>
<dbReference type="Pfam" id="PF03456">
    <property type="entry name" value="uDENN"/>
    <property type="match status" value="1"/>
</dbReference>
<sequence>MSTPAARVAESLRAETNAACADCAASITSSNAWASVTHGVFLCIQCAGCHRKLGVQVSRVKSVVMDTWTDDEAKAMKGNRAVNAILEKHGHAEMKASMGRADATREMFIRAKYEAKLFTSAKGQAPPPPGAVVRTASIVEVTKRYVNYFVVVGRGASLKQTVVNSIGPGDIQFQPVILDSYPDAHADAPLPTHIAQFAFPEGCALSATFREPTFFSFVLTNVSGVKLYACALKFDELLTPFEVMSLFVKETMPTWAHALSSGSKQTSVYAPKCLVVISHYPFFSSFRAFLQQIYRVSLSEGPLPLERYIANFVSEIPLPPQGRVQVQLTLPERTMLLSRPPKNLLPHADFTFRPLFQMLDLANVLTVFACLLLEQKAKCTYMLWGISVAHSVSIALLSLLFPLYWQGAYIPILPSSLLDVIDAPVPFLVGVHSKYLASPSRASDVFFVDLDHNRVIPPSNELGQETVLPKLPDREAMKLRAKLQECANVFDPFASEIAKSDLAYDNEEYLKPLDDIVGGGMTVPMPGLERKSSGLTLDRKSTLSFQTLKMLVPSQSASGLSERSASMASTSSPTAGGHNVHFNPDDIRHAFLRFFVSVCKRYATYLNPKAAHEATAPLFDTTGFLRDNSDATSRPFLTVMIASQMFQRFCEDRLVQPPLPEVLFFDASINQKLNRSLSLGKKKYDVAFLEDKCDAIRETFVAPPPSTLGLPDNGTTYKYRGFPRLKRHLFGTIRKPRELYTSREQQRHVAPVDIHQQIYQLSTCVVMESGASWDATRKLVLRLQALYRMHRVRTAYRAKLAALYRIQRFVGSHLKRRAMQQKYQRFRRAVVALQSCHRAKSQRVEYKRTVVALRKIQGAAKTFVYATRYHRLRRGVLRLQAWVRRLRVRQSYLAQKKSVVRVQSHVRGKLTRLRSLEWRKSYLTELQAHMFALWTQAAIPLVYRSKFWMMYARPDFLCLGVHLEEIARLNSILGIKENAGHGASTTIVPLPHPEDMMDTALTRKGRKRRQKILKTSHTSREIASVRLEEELLHLYDQLKFHTNDSILQSFYRALEIPQGGKKKKRKMLEMLWTSFESAQTSAEIVLAIGGPMTQHTVAAAGAMETKQHSRICSDLVYTVNAAMASLHKTKPRQPHKPAAKKAPPPPTQEKEELMRAMVYQNHCLEIQLAEAQRELHKCQQALAAAVKNGPETCTQANDVADVPRVSHSRKSSLLRGAESSYQLLP</sequence>
<evidence type="ECO:0000313" key="9">
    <source>
        <dbReference type="Proteomes" id="UP000332933"/>
    </source>
</evidence>
<evidence type="ECO:0000256" key="2">
    <source>
        <dbReference type="SAM" id="Coils"/>
    </source>
</evidence>
<dbReference type="SUPFAM" id="SSF57863">
    <property type="entry name" value="ArfGap/RecO-like zinc finger"/>
    <property type="match status" value="1"/>
</dbReference>
<dbReference type="GO" id="GO:0032483">
    <property type="term" value="P:regulation of Rab protein signal transduction"/>
    <property type="evidence" value="ECO:0007669"/>
    <property type="project" value="TreeGrafter"/>
</dbReference>
<name>A0A485LQ38_9STRA</name>
<dbReference type="OrthoDB" id="6019893at2759"/>
<dbReference type="InterPro" id="IPR005112">
    <property type="entry name" value="dDENN_dom"/>
</dbReference>
<dbReference type="InterPro" id="IPR038508">
    <property type="entry name" value="ArfGAP_dom_sf"/>
</dbReference>
<protein>
    <submittedName>
        <fullName evidence="8">Aste57867_24342 protein</fullName>
    </submittedName>
</protein>
<feature type="domain" description="UDENN" evidence="6">
    <location>
        <begin position="157"/>
        <end position="661"/>
    </location>
</feature>
<proteinExistence type="predicted"/>